<keyword evidence="9" id="KW-0408">Iron</keyword>
<dbReference type="SFLD" id="SFLDG01082">
    <property type="entry name" value="B12-binding_domain_containing"/>
    <property type="match status" value="1"/>
</dbReference>
<dbReference type="CDD" id="cd01335">
    <property type="entry name" value="Radical_SAM"/>
    <property type="match status" value="1"/>
</dbReference>
<protein>
    <recommendedName>
        <fullName evidence="3">tRNA (N(6)-L-threonylcarbamoyladenosine(37)-C(2))-methylthiotransferase</fullName>
        <ecNumber evidence="3">2.8.4.5</ecNumber>
    </recommendedName>
    <alternativeName>
        <fullName evidence="11">tRNA-t(6)A37 methylthiotransferase</fullName>
    </alternativeName>
</protein>
<dbReference type="PROSITE" id="PS50926">
    <property type="entry name" value="TRAM"/>
    <property type="match status" value="1"/>
</dbReference>
<keyword evidence="5" id="KW-0963">Cytoplasm</keyword>
<dbReference type="EMBL" id="CP000478">
    <property type="protein sequence ID" value="ABK15868.1"/>
    <property type="molecule type" value="Genomic_DNA"/>
</dbReference>
<dbReference type="FunFam" id="3.80.30.20:FF:000001">
    <property type="entry name" value="tRNA-2-methylthio-N(6)-dimethylallyladenosine synthase 2"/>
    <property type="match status" value="1"/>
</dbReference>
<dbReference type="InterPro" id="IPR007197">
    <property type="entry name" value="rSAM"/>
</dbReference>
<dbReference type="Pfam" id="PF04055">
    <property type="entry name" value="Radical_SAM"/>
    <property type="match status" value="1"/>
</dbReference>
<dbReference type="SUPFAM" id="SSF102114">
    <property type="entry name" value="Radical SAM enzymes"/>
    <property type="match status" value="1"/>
</dbReference>
<feature type="domain" description="TRAM" evidence="13">
    <location>
        <begin position="375"/>
        <end position="438"/>
    </location>
</feature>
<evidence type="ECO:0000256" key="2">
    <source>
        <dbReference type="ARBA" id="ARBA00002399"/>
    </source>
</evidence>
<keyword evidence="10" id="KW-0411">Iron-sulfur</keyword>
<dbReference type="Gene3D" id="3.80.30.20">
    <property type="entry name" value="tm_1862 like domain"/>
    <property type="match status" value="1"/>
</dbReference>
<dbReference type="InterPro" id="IPR020612">
    <property type="entry name" value="Methylthiotransferase_CS"/>
</dbReference>
<evidence type="ECO:0000256" key="9">
    <source>
        <dbReference type="ARBA" id="ARBA00023004"/>
    </source>
</evidence>
<organism evidence="16 17">
    <name type="scientific">Syntrophobacter fumaroxidans (strain DSM 10017 / MPOB)</name>
    <dbReference type="NCBI Taxonomy" id="335543"/>
    <lineage>
        <taxon>Bacteria</taxon>
        <taxon>Pseudomonadati</taxon>
        <taxon>Thermodesulfobacteriota</taxon>
        <taxon>Syntrophobacteria</taxon>
        <taxon>Syntrophobacterales</taxon>
        <taxon>Syntrophobacteraceae</taxon>
        <taxon>Syntrophobacter</taxon>
    </lineage>
</organism>
<dbReference type="InterPro" id="IPR023404">
    <property type="entry name" value="rSAM_horseshoe"/>
</dbReference>
<evidence type="ECO:0000256" key="4">
    <source>
        <dbReference type="ARBA" id="ARBA00022485"/>
    </source>
</evidence>
<dbReference type="GO" id="GO:0051539">
    <property type="term" value="F:4 iron, 4 sulfur cluster binding"/>
    <property type="evidence" value="ECO:0007669"/>
    <property type="project" value="UniProtKB-KW"/>
</dbReference>
<dbReference type="PROSITE" id="PS01278">
    <property type="entry name" value="MTTASE_RADICAL"/>
    <property type="match status" value="1"/>
</dbReference>
<dbReference type="Pfam" id="PF00919">
    <property type="entry name" value="UPF0004"/>
    <property type="match status" value="1"/>
</dbReference>
<dbReference type="SFLD" id="SFLDG01061">
    <property type="entry name" value="methylthiotransferase"/>
    <property type="match status" value="1"/>
</dbReference>
<accession>A0LEL6</accession>
<dbReference type="InterPro" id="IPR006638">
    <property type="entry name" value="Elp3/MiaA/NifB-like_rSAM"/>
</dbReference>
<dbReference type="Proteomes" id="UP000001784">
    <property type="component" value="Chromosome"/>
</dbReference>
<evidence type="ECO:0000259" key="14">
    <source>
        <dbReference type="PROSITE" id="PS51449"/>
    </source>
</evidence>
<dbReference type="GO" id="GO:0035598">
    <property type="term" value="F:tRNA (N(6)-L-threonylcarbamoyladenosine(37)-C(2))-methylthiotransferase activity"/>
    <property type="evidence" value="ECO:0007669"/>
    <property type="project" value="UniProtKB-EC"/>
</dbReference>
<comment type="cofactor">
    <cofactor evidence="1">
        <name>[4Fe-4S] cluster</name>
        <dbReference type="ChEBI" id="CHEBI:49883"/>
    </cofactor>
</comment>
<evidence type="ECO:0000256" key="10">
    <source>
        <dbReference type="ARBA" id="ARBA00023014"/>
    </source>
</evidence>
<evidence type="ECO:0000256" key="3">
    <source>
        <dbReference type="ARBA" id="ARBA00013273"/>
    </source>
</evidence>
<dbReference type="InParanoid" id="A0LEL6"/>
<dbReference type="InterPro" id="IPR058240">
    <property type="entry name" value="rSAM_sf"/>
</dbReference>
<dbReference type="EC" id="2.8.4.5" evidence="3"/>
<evidence type="ECO:0000256" key="5">
    <source>
        <dbReference type="ARBA" id="ARBA00022490"/>
    </source>
</evidence>
<dbReference type="PROSITE" id="PS51918">
    <property type="entry name" value="RADICAL_SAM"/>
    <property type="match status" value="1"/>
</dbReference>
<comment type="catalytic activity">
    <reaction evidence="12">
        <text>N(6)-L-threonylcarbamoyladenosine(37) in tRNA + (sulfur carrier)-SH + AH2 + 2 S-adenosyl-L-methionine = 2-methylsulfanyl-N(6)-L-threonylcarbamoyladenosine(37) in tRNA + (sulfur carrier)-H + 5'-deoxyadenosine + L-methionine + A + S-adenosyl-L-homocysteine + 2 H(+)</text>
        <dbReference type="Rhea" id="RHEA:37075"/>
        <dbReference type="Rhea" id="RHEA-COMP:10163"/>
        <dbReference type="Rhea" id="RHEA-COMP:11092"/>
        <dbReference type="Rhea" id="RHEA-COMP:14737"/>
        <dbReference type="Rhea" id="RHEA-COMP:14739"/>
        <dbReference type="ChEBI" id="CHEBI:13193"/>
        <dbReference type="ChEBI" id="CHEBI:15378"/>
        <dbReference type="ChEBI" id="CHEBI:17319"/>
        <dbReference type="ChEBI" id="CHEBI:17499"/>
        <dbReference type="ChEBI" id="CHEBI:29917"/>
        <dbReference type="ChEBI" id="CHEBI:57844"/>
        <dbReference type="ChEBI" id="CHEBI:57856"/>
        <dbReference type="ChEBI" id="CHEBI:59789"/>
        <dbReference type="ChEBI" id="CHEBI:64428"/>
        <dbReference type="ChEBI" id="CHEBI:74418"/>
        <dbReference type="ChEBI" id="CHEBI:74420"/>
        <dbReference type="EC" id="2.8.4.5"/>
    </reaction>
</comment>
<comment type="function">
    <text evidence="2">Catalyzes the methylthiolation of N6-threonylcarbamoyladenosine (t(6)A), leading to the formation of 2-methylthio-N6-threonylcarbamoyladenosine (ms(2)t(6)A) at position 37 in tRNAs that read codons beginning with adenine.</text>
</comment>
<reference evidence="16 17" key="1">
    <citation type="submission" date="2006-10" db="EMBL/GenBank/DDBJ databases">
        <title>Complete sequence of Syntrophobacter fumaroxidans MPOB.</title>
        <authorList>
            <consortium name="US DOE Joint Genome Institute"/>
            <person name="Copeland A."/>
            <person name="Lucas S."/>
            <person name="Lapidus A."/>
            <person name="Barry K."/>
            <person name="Detter J.C."/>
            <person name="Glavina del Rio T."/>
            <person name="Hammon N."/>
            <person name="Israni S."/>
            <person name="Pitluck S."/>
            <person name="Goltsman E.G."/>
            <person name="Martinez M."/>
            <person name="Schmutz J."/>
            <person name="Larimer F."/>
            <person name="Land M."/>
            <person name="Hauser L."/>
            <person name="Kyrpides N."/>
            <person name="Kim E."/>
            <person name="Boone D.R."/>
            <person name="Brockman F."/>
            <person name="Culley D."/>
            <person name="Ferry J."/>
            <person name="Gunsalus R."/>
            <person name="McInerney M.J."/>
            <person name="Morrison M."/>
            <person name="Plugge C."/>
            <person name="Rohlin L."/>
            <person name="Scholten J."/>
            <person name="Sieber J."/>
            <person name="Stams A.J.M."/>
            <person name="Worm P."/>
            <person name="Henstra A.M."/>
            <person name="Richardson P."/>
        </authorList>
    </citation>
    <scope>NUCLEOTIDE SEQUENCE [LARGE SCALE GENOMIC DNA]</scope>
    <source>
        <strain evidence="17">DSM 10017 / MPOB</strain>
    </source>
</reference>
<name>A0LEL6_SYNFM</name>
<dbReference type="InterPro" id="IPR002792">
    <property type="entry name" value="TRAM_dom"/>
</dbReference>
<dbReference type="STRING" id="335543.Sfum_0166"/>
<evidence type="ECO:0000256" key="1">
    <source>
        <dbReference type="ARBA" id="ARBA00001966"/>
    </source>
</evidence>
<dbReference type="KEGG" id="sfu:Sfum_0166"/>
<dbReference type="RefSeq" id="WP_011697041.1">
    <property type="nucleotide sequence ID" value="NC_008554.1"/>
</dbReference>
<dbReference type="NCBIfam" id="TIGR00089">
    <property type="entry name" value="MiaB/RimO family radical SAM methylthiotransferase"/>
    <property type="match status" value="1"/>
</dbReference>
<dbReference type="SFLD" id="SFLDS00029">
    <property type="entry name" value="Radical_SAM"/>
    <property type="match status" value="1"/>
</dbReference>
<evidence type="ECO:0000259" key="13">
    <source>
        <dbReference type="PROSITE" id="PS50926"/>
    </source>
</evidence>
<dbReference type="HOGENOM" id="CLU_018697_1_0_7"/>
<dbReference type="InterPro" id="IPR005839">
    <property type="entry name" value="Methylthiotransferase"/>
</dbReference>
<feature type="domain" description="Radical SAM core" evidence="15">
    <location>
        <begin position="142"/>
        <end position="372"/>
    </location>
</feature>
<keyword evidence="8" id="KW-0479">Metal-binding</keyword>
<feature type="domain" description="MTTase N-terminal" evidence="14">
    <location>
        <begin position="4"/>
        <end position="116"/>
    </location>
</feature>
<sequence>MTSKKVAVETLGCKVNQYESSVMMESLMQANWQPVSFKGAADLYVVHSCAVTSSAAFQTRQLLRRARRLNPGALIAVVGCDAQLDHDRLAAGELATHILGTAEKFDIARWIEVPASFAAPCRAVKGVNDIPRLSAQAVSCMHTGRTRAYLKVQDGCNAYCSYCVVPYTRGRSRSLPADEVLSRLRRFVEVGYREVILTGIHLGQWGKDLTPTRDLAGLLDRIGDSDSPPRVRLSSLEPLEWSAGLLRRISTVPWICPHFHIPLQSGDDDVLAAMHRPYTALQYANLIRELRMLFPEAALGADVMVGFPGETQRRFLNTLHLVEELPLTYLHVFPFSPRPGTPAADMPGRIPGDETKKRARLLQDIGTRKRRQFSERFLGRSVEVLVESAAPRAGWLRGTTANYLQVLFPAGPPVLPGSIVRVQVVRSGDRELIAAAPAGG</sequence>
<keyword evidence="7" id="KW-0949">S-adenosyl-L-methionine</keyword>
<evidence type="ECO:0000313" key="17">
    <source>
        <dbReference type="Proteomes" id="UP000001784"/>
    </source>
</evidence>
<proteinExistence type="predicted"/>
<evidence type="ECO:0000256" key="7">
    <source>
        <dbReference type="ARBA" id="ARBA00022691"/>
    </source>
</evidence>
<keyword evidence="17" id="KW-1185">Reference proteome</keyword>
<gene>
    <name evidence="16" type="ordered locus">Sfum_0166</name>
</gene>
<keyword evidence="6" id="KW-0808">Transferase</keyword>
<dbReference type="InterPro" id="IPR006467">
    <property type="entry name" value="MiaB-like_bact"/>
</dbReference>
<dbReference type="GO" id="GO:0046872">
    <property type="term" value="F:metal ion binding"/>
    <property type="evidence" value="ECO:0007669"/>
    <property type="project" value="UniProtKB-KW"/>
</dbReference>
<dbReference type="AlphaFoldDB" id="A0LEL6"/>
<dbReference type="PANTHER" id="PTHR11918:SF45">
    <property type="entry name" value="THREONYLCARBAMOYLADENOSINE TRNA METHYLTHIOTRANSFERASE"/>
    <property type="match status" value="1"/>
</dbReference>
<evidence type="ECO:0000256" key="11">
    <source>
        <dbReference type="ARBA" id="ARBA00031213"/>
    </source>
</evidence>
<dbReference type="NCBIfam" id="TIGR01579">
    <property type="entry name" value="MiaB-like-C"/>
    <property type="match status" value="1"/>
</dbReference>
<evidence type="ECO:0000256" key="6">
    <source>
        <dbReference type="ARBA" id="ARBA00022679"/>
    </source>
</evidence>
<dbReference type="InterPro" id="IPR013848">
    <property type="entry name" value="Methylthiotransferase_N"/>
</dbReference>
<dbReference type="InterPro" id="IPR038135">
    <property type="entry name" value="Methylthiotransferase_N_sf"/>
</dbReference>
<dbReference type="PROSITE" id="PS51449">
    <property type="entry name" value="MTTASE_N"/>
    <property type="match status" value="1"/>
</dbReference>
<evidence type="ECO:0000313" key="16">
    <source>
        <dbReference type="EMBL" id="ABK15868.1"/>
    </source>
</evidence>
<evidence type="ECO:0000256" key="12">
    <source>
        <dbReference type="ARBA" id="ARBA00051661"/>
    </source>
</evidence>
<dbReference type="SMART" id="SM00729">
    <property type="entry name" value="Elp3"/>
    <property type="match status" value="1"/>
</dbReference>
<dbReference type="eggNOG" id="COG0621">
    <property type="taxonomic scope" value="Bacteria"/>
</dbReference>
<keyword evidence="4" id="KW-0004">4Fe-4S</keyword>
<evidence type="ECO:0000256" key="8">
    <source>
        <dbReference type="ARBA" id="ARBA00022723"/>
    </source>
</evidence>
<dbReference type="PANTHER" id="PTHR11918">
    <property type="entry name" value="RADICAL SAM PROTEINS"/>
    <property type="match status" value="1"/>
</dbReference>
<dbReference type="Gene3D" id="3.40.50.12160">
    <property type="entry name" value="Methylthiotransferase, N-terminal domain"/>
    <property type="match status" value="1"/>
</dbReference>
<evidence type="ECO:0000259" key="15">
    <source>
        <dbReference type="PROSITE" id="PS51918"/>
    </source>
</evidence>